<protein>
    <submittedName>
        <fullName evidence="2">Uncharacterized protein</fullName>
    </submittedName>
</protein>
<feature type="compositionally biased region" description="Basic and acidic residues" evidence="1">
    <location>
        <begin position="1"/>
        <end position="12"/>
    </location>
</feature>
<dbReference type="AlphaFoldDB" id="A0A0A9GV62"/>
<reference evidence="2" key="2">
    <citation type="journal article" date="2015" name="Data Brief">
        <title>Shoot transcriptome of the giant reed, Arundo donax.</title>
        <authorList>
            <person name="Barrero R.A."/>
            <person name="Guerrero F.D."/>
            <person name="Moolhuijzen P."/>
            <person name="Goolsby J.A."/>
            <person name="Tidwell J."/>
            <person name="Bellgard S.E."/>
            <person name="Bellgard M.I."/>
        </authorList>
    </citation>
    <scope>NUCLEOTIDE SEQUENCE</scope>
    <source>
        <tissue evidence="2">Shoot tissue taken approximately 20 cm above the soil surface</tissue>
    </source>
</reference>
<feature type="region of interest" description="Disordered" evidence="1">
    <location>
        <begin position="1"/>
        <end position="27"/>
    </location>
</feature>
<reference evidence="2" key="1">
    <citation type="submission" date="2014-09" db="EMBL/GenBank/DDBJ databases">
        <authorList>
            <person name="Magalhaes I.L.F."/>
            <person name="Oliveira U."/>
            <person name="Santos F.R."/>
            <person name="Vidigal T.H.D.A."/>
            <person name="Brescovit A.D."/>
            <person name="Santos A.J."/>
        </authorList>
    </citation>
    <scope>NUCLEOTIDE SEQUENCE</scope>
    <source>
        <tissue evidence="2">Shoot tissue taken approximately 20 cm above the soil surface</tissue>
    </source>
</reference>
<accession>A0A0A9GV62</accession>
<organism evidence="2">
    <name type="scientific">Arundo donax</name>
    <name type="common">Giant reed</name>
    <name type="synonym">Donax arundinaceus</name>
    <dbReference type="NCBI Taxonomy" id="35708"/>
    <lineage>
        <taxon>Eukaryota</taxon>
        <taxon>Viridiplantae</taxon>
        <taxon>Streptophyta</taxon>
        <taxon>Embryophyta</taxon>
        <taxon>Tracheophyta</taxon>
        <taxon>Spermatophyta</taxon>
        <taxon>Magnoliopsida</taxon>
        <taxon>Liliopsida</taxon>
        <taxon>Poales</taxon>
        <taxon>Poaceae</taxon>
        <taxon>PACMAD clade</taxon>
        <taxon>Arundinoideae</taxon>
        <taxon>Arundineae</taxon>
        <taxon>Arundo</taxon>
    </lineage>
</organism>
<proteinExistence type="predicted"/>
<evidence type="ECO:0000256" key="1">
    <source>
        <dbReference type="SAM" id="MobiDB-lite"/>
    </source>
</evidence>
<name>A0A0A9GV62_ARUDO</name>
<sequence>MGAVQHKDHESKSQIPMSRTSKHSSCRQLDISISIENKSALRERTTSEYLLVKAFLLCACRAAVSTPSVLLLYNEKK</sequence>
<evidence type="ECO:0000313" key="2">
    <source>
        <dbReference type="EMBL" id="JAE28432.1"/>
    </source>
</evidence>
<dbReference type="EMBL" id="GBRH01169464">
    <property type="protein sequence ID" value="JAE28432.1"/>
    <property type="molecule type" value="Transcribed_RNA"/>
</dbReference>